<evidence type="ECO:0000259" key="7">
    <source>
        <dbReference type="PROSITE" id="PS51194"/>
    </source>
</evidence>
<feature type="domain" description="Helicase C-terminal" evidence="7">
    <location>
        <begin position="961"/>
        <end position="1124"/>
    </location>
</feature>
<feature type="region of interest" description="Disordered" evidence="4">
    <location>
        <begin position="111"/>
        <end position="140"/>
    </location>
</feature>
<dbReference type="InterPro" id="IPR038718">
    <property type="entry name" value="SNF2-like_sf"/>
</dbReference>
<keyword evidence="3" id="KW-0862">Zinc</keyword>
<dbReference type="Pfam" id="PF00176">
    <property type="entry name" value="SNF2-rel_dom"/>
    <property type="match status" value="1"/>
</dbReference>
<protein>
    <submittedName>
        <fullName evidence="8">SNF2-related protein</fullName>
    </submittedName>
</protein>
<evidence type="ECO:0000259" key="5">
    <source>
        <dbReference type="PROSITE" id="PS50966"/>
    </source>
</evidence>
<dbReference type="Pfam" id="PF00271">
    <property type="entry name" value="Helicase_C"/>
    <property type="match status" value="1"/>
</dbReference>
<dbReference type="EMBL" id="JBHSNF010000004">
    <property type="protein sequence ID" value="MFC5527441.1"/>
    <property type="molecule type" value="Genomic_DNA"/>
</dbReference>
<dbReference type="Gene3D" id="3.40.50.300">
    <property type="entry name" value="P-loop containing nucleotide triphosphate hydrolases"/>
    <property type="match status" value="1"/>
</dbReference>
<dbReference type="SMART" id="SM00490">
    <property type="entry name" value="HELICc"/>
    <property type="match status" value="1"/>
</dbReference>
<evidence type="ECO:0000313" key="9">
    <source>
        <dbReference type="Proteomes" id="UP001596114"/>
    </source>
</evidence>
<keyword evidence="3" id="KW-0479">Metal-binding</keyword>
<comment type="caution">
    <text evidence="8">The sequence shown here is derived from an EMBL/GenBank/DDBJ whole genome shotgun (WGS) entry which is preliminary data.</text>
</comment>
<keyword evidence="2" id="KW-0067">ATP-binding</keyword>
<sequence length="1130" mass="124565">MIPERLHQLLQDASWASNFDERSLQRATDYARRQRVTSLQFVGSEDDDACVLNGIVRGSAKLPYRCRIGLRAQGEGLLLSSDCSCPVSAKCKHAGAMLLIAANLPPPSWPGAGLAPKPAGSSSRSARQSAGTVPGQPAPPWTQWLHRLDARPVGAILTARDDRRFGLLLRGSESGERLLANPAWLRPGKTSRAALVEPRRLQLDRHAGPVPAPAGGWPAEVGSALAVLLHDQTVRLAGQHWTAIHAIHQEQALETVLARYPVYFERGAAPLQRGSTLPLQLRWDSLPDGSQRLVGTLDADEPARLLRGAGLWYVLPTRQIYGRVDGDPRWLDGMADAPPLPPEQVDAVRQQLQQREPDWPIPLPEPRGPVQVIHARPTAVLQLHAIELAIAARTGRRIATALGCGRLSYDYAGHLLPPAADDAPAEVARVLHQGQVLEIVRDPLAESAAGEQLERLGMVEAGIYAWEQGIRRHTLDDNDFLLQPHERQPPLPPGEWRPVLDRLVEAGFRIDYAADFPRDELVEIDDWHAELQVSGNQWFEVSLGVDVGGERIDLLPVLRRLLADPGFPRQPLKGESRNASWRVLLDGQRSTEIPLSRLRTLIEPLLEWLEGEGELRLHRSQAPVLAALDEHLHWRGGELLRAHLRALQTAQRSADAPPGFLATLRPYQRDGLAWLDALGAAGLGGILADDMGLGKTVQVLAHILGEKQRGRLEQPALVVAPTSLVGNWQSEAARFAPALRVLVIHGAARADRYDEIAAHDLVITTYPLLPRDREQLLGQRFALLVLDEAQAIKNANSQAARVVREIPATRRLAMTGTPLENHLGELWAQFDAVEPGLLGSQREFTKLYRTPIEKHADTDRQQRLNRRIGPLLLRRRKDDVLTDLPAKTEIVRTLELEGDQRALYETLRLAQHERVQQAVRDRGLAQSGIIVLDALLKLRQACCDPRLVKLDSARKITASAKLDALLELLDGLLDEGRRVLLFSQFTEMLGLIEAALEQRGIAFQTLTGQTPAQQRSALVARFQAGKVPVFLISLKAGGVGLNLTAADTVIHYDPWWNLAAEAQATDRAHRIGQDKPVFVYRLICAGTVEQKIQAMQSRKAELARAVLEGGGATTQLRFDETDLAELFAPL</sequence>
<organism evidence="8 9">
    <name type="scientific">Rhodanobacter ginsengisoli</name>
    <dbReference type="NCBI Taxonomy" id="418646"/>
    <lineage>
        <taxon>Bacteria</taxon>
        <taxon>Pseudomonadati</taxon>
        <taxon>Pseudomonadota</taxon>
        <taxon>Gammaproteobacteria</taxon>
        <taxon>Lysobacterales</taxon>
        <taxon>Rhodanobacteraceae</taxon>
        <taxon>Rhodanobacter</taxon>
    </lineage>
</organism>
<dbReference type="SUPFAM" id="SSF52540">
    <property type="entry name" value="P-loop containing nucleoside triphosphate hydrolases"/>
    <property type="match status" value="2"/>
</dbReference>
<keyword evidence="3" id="KW-0863">Zinc-finger</keyword>
<reference evidence="9" key="1">
    <citation type="journal article" date="2019" name="Int. J. Syst. Evol. Microbiol.">
        <title>The Global Catalogue of Microorganisms (GCM) 10K type strain sequencing project: providing services to taxonomists for standard genome sequencing and annotation.</title>
        <authorList>
            <consortium name="The Broad Institute Genomics Platform"/>
            <consortium name="The Broad Institute Genome Sequencing Center for Infectious Disease"/>
            <person name="Wu L."/>
            <person name="Ma J."/>
        </authorList>
    </citation>
    <scope>NUCLEOTIDE SEQUENCE [LARGE SCALE GENOMIC DNA]</scope>
    <source>
        <strain evidence="9">CGMCC 1.16619</strain>
    </source>
</reference>
<evidence type="ECO:0000256" key="1">
    <source>
        <dbReference type="ARBA" id="ARBA00022801"/>
    </source>
</evidence>
<dbReference type="InterPro" id="IPR000330">
    <property type="entry name" value="SNF2_N"/>
</dbReference>
<dbReference type="Gene3D" id="3.40.50.10810">
    <property type="entry name" value="Tandem AAA-ATPase domain"/>
    <property type="match status" value="1"/>
</dbReference>
<keyword evidence="9" id="KW-1185">Reference proteome</keyword>
<feature type="domain" description="SWIM-type" evidence="5">
    <location>
        <begin position="64"/>
        <end position="102"/>
    </location>
</feature>
<dbReference type="InterPro" id="IPR014001">
    <property type="entry name" value="Helicase_ATP-bd"/>
</dbReference>
<evidence type="ECO:0000256" key="3">
    <source>
        <dbReference type="PROSITE-ProRule" id="PRU00325"/>
    </source>
</evidence>
<gene>
    <name evidence="8" type="ORF">ACFPPA_16990</name>
</gene>
<dbReference type="RefSeq" id="WP_377322067.1">
    <property type="nucleotide sequence ID" value="NZ_JBHSNF010000004.1"/>
</dbReference>
<evidence type="ECO:0000313" key="8">
    <source>
        <dbReference type="EMBL" id="MFC5527441.1"/>
    </source>
</evidence>
<accession>A0ABW0QSE6</accession>
<dbReference type="SMART" id="SM00487">
    <property type="entry name" value="DEXDc"/>
    <property type="match status" value="1"/>
</dbReference>
<dbReference type="PROSITE" id="PS51194">
    <property type="entry name" value="HELICASE_CTER"/>
    <property type="match status" value="1"/>
</dbReference>
<keyword evidence="2" id="KW-0347">Helicase</keyword>
<dbReference type="PROSITE" id="PS50966">
    <property type="entry name" value="ZF_SWIM"/>
    <property type="match status" value="1"/>
</dbReference>
<dbReference type="PROSITE" id="PS51192">
    <property type="entry name" value="HELICASE_ATP_BIND_1"/>
    <property type="match status" value="1"/>
</dbReference>
<evidence type="ECO:0000256" key="2">
    <source>
        <dbReference type="ARBA" id="ARBA00022806"/>
    </source>
</evidence>
<feature type="domain" description="Helicase ATP-binding" evidence="6">
    <location>
        <begin position="676"/>
        <end position="836"/>
    </location>
</feature>
<keyword evidence="2" id="KW-0547">Nucleotide-binding</keyword>
<evidence type="ECO:0000256" key="4">
    <source>
        <dbReference type="SAM" id="MobiDB-lite"/>
    </source>
</evidence>
<dbReference type="CDD" id="cd18012">
    <property type="entry name" value="DEXQc_arch_SWI2_SNF2"/>
    <property type="match status" value="1"/>
</dbReference>
<dbReference type="CDD" id="cd18793">
    <property type="entry name" value="SF2_C_SNF"/>
    <property type="match status" value="1"/>
</dbReference>
<evidence type="ECO:0000259" key="6">
    <source>
        <dbReference type="PROSITE" id="PS51192"/>
    </source>
</evidence>
<dbReference type="InterPro" id="IPR007527">
    <property type="entry name" value="Znf_SWIM"/>
</dbReference>
<name>A0ABW0QSE6_9GAMM</name>
<dbReference type="PANTHER" id="PTHR10799">
    <property type="entry name" value="SNF2/RAD54 HELICASE FAMILY"/>
    <property type="match status" value="1"/>
</dbReference>
<feature type="compositionally biased region" description="Low complexity" evidence="4">
    <location>
        <begin position="119"/>
        <end position="131"/>
    </location>
</feature>
<dbReference type="Proteomes" id="UP001596114">
    <property type="component" value="Unassembled WGS sequence"/>
</dbReference>
<dbReference type="InterPro" id="IPR027417">
    <property type="entry name" value="P-loop_NTPase"/>
</dbReference>
<dbReference type="InterPro" id="IPR049730">
    <property type="entry name" value="SNF2/RAD54-like_C"/>
</dbReference>
<dbReference type="InterPro" id="IPR001650">
    <property type="entry name" value="Helicase_C-like"/>
</dbReference>
<keyword evidence="1" id="KW-0378">Hydrolase</keyword>
<proteinExistence type="predicted"/>